<evidence type="ECO:0000313" key="3">
    <source>
        <dbReference type="EMBL" id="VFJ91895.1"/>
    </source>
</evidence>
<accession>A0A450UED8</accession>
<dbReference type="Pfam" id="PF18735">
    <property type="entry name" value="HEPN_RiboL-PSP"/>
    <property type="match status" value="1"/>
</dbReference>
<dbReference type="EMBL" id="CAADFG010000024">
    <property type="protein sequence ID" value="VFJ90868.1"/>
    <property type="molecule type" value="Genomic_DNA"/>
</dbReference>
<reference evidence="2" key="1">
    <citation type="submission" date="2019-02" db="EMBL/GenBank/DDBJ databases">
        <authorList>
            <person name="Gruber-Vodicka R. H."/>
            <person name="Seah K. B. B."/>
        </authorList>
    </citation>
    <scope>NUCLEOTIDE SEQUENCE</scope>
    <source>
        <strain evidence="4">BECK_SA2B12</strain>
        <strain evidence="2">BECK_SA2B15</strain>
        <strain evidence="3">BECK_SA2B20</strain>
    </source>
</reference>
<evidence type="ECO:0000313" key="4">
    <source>
        <dbReference type="EMBL" id="VFJ98555.1"/>
    </source>
</evidence>
<dbReference type="InterPro" id="IPR041519">
    <property type="entry name" value="HEPN_RiboL-PSP"/>
</dbReference>
<dbReference type="AlphaFoldDB" id="A0A450UED8"/>
<evidence type="ECO:0000259" key="1">
    <source>
        <dbReference type="Pfam" id="PF18735"/>
    </source>
</evidence>
<dbReference type="EMBL" id="CAADFJ010000022">
    <property type="protein sequence ID" value="VFJ98555.1"/>
    <property type="molecule type" value="Genomic_DNA"/>
</dbReference>
<organism evidence="2">
    <name type="scientific">Candidatus Kentrum eta</name>
    <dbReference type="NCBI Taxonomy" id="2126337"/>
    <lineage>
        <taxon>Bacteria</taxon>
        <taxon>Pseudomonadati</taxon>
        <taxon>Pseudomonadota</taxon>
        <taxon>Gammaproteobacteria</taxon>
        <taxon>Candidatus Kentrum</taxon>
    </lineage>
</organism>
<evidence type="ECO:0000313" key="2">
    <source>
        <dbReference type="EMBL" id="VFJ90868.1"/>
    </source>
</evidence>
<proteinExistence type="predicted"/>
<feature type="domain" description="RiboL-PSP-HEPN" evidence="1">
    <location>
        <begin position="25"/>
        <end position="156"/>
    </location>
</feature>
<name>A0A450UED8_9GAMM</name>
<sequence length="165" mass="19017">MNNWAGIIELKRHLDAAFERIWNVDSDNPELQSDLARYLCILVSGYLEKAVVALLLEHARQSGGPTLQRFVERKTGRSMNLNTQRLRELIGSFDPDWEHELATFLRDHECKDAVNSVVSLRNRIAHGETVGITYKQISDYYTQIQKVVDYIATFCCGQKQLTRPY</sequence>
<protein>
    <recommendedName>
        <fullName evidence="1">RiboL-PSP-HEPN domain-containing protein</fullName>
    </recommendedName>
</protein>
<gene>
    <name evidence="2" type="ORF">BECKH772A_GA0070896_1002423</name>
    <name evidence="3" type="ORF">BECKH772B_GA0070898_1002221</name>
    <name evidence="4" type="ORF">BECKH772C_GA0070978_1002222</name>
</gene>
<dbReference type="EMBL" id="CAADFI010000022">
    <property type="protein sequence ID" value="VFJ91895.1"/>
    <property type="molecule type" value="Genomic_DNA"/>
</dbReference>